<gene>
    <name evidence="1" type="ORF">SPV1_12672</name>
</gene>
<dbReference type="OrthoDB" id="5292255at2"/>
<sequence>MPVQSQMRLALSLPERYDYGDWIRHDGVDEACDRMALWCVHGGSLWLRSLDPAGKTHLLRTLARESDNIALLEVSALSDLPAWQLVEQWMRELEGSSMWMLDVQPGVLAVPVAQALFHCLERGRDQQRAVTLAWRGDVTALPPELSSRLLAMEQCVLAPPSDDDALLNILHSSAGRLQWEIRQQVLQAMLTYLPRQLDVLIPVLRELERRSFEQHHRPGPAWLKQQLTDIASELHPRLI</sequence>
<dbReference type="HOGENOM" id="CLU_1159977_0_0_0"/>
<dbReference type="RefSeq" id="WP_009850069.1">
    <property type="nucleotide sequence ID" value="NZ_DS022294.1"/>
</dbReference>
<keyword evidence="2" id="KW-1185">Reference proteome</keyword>
<dbReference type="Gene3D" id="1.10.8.60">
    <property type="match status" value="1"/>
</dbReference>
<organism evidence="1 2">
    <name type="scientific">Mariprofundus ferrooxydans PV-1</name>
    <dbReference type="NCBI Taxonomy" id="314345"/>
    <lineage>
        <taxon>Bacteria</taxon>
        <taxon>Pseudomonadati</taxon>
        <taxon>Pseudomonadota</taxon>
        <taxon>Candidatius Mariprofundia</taxon>
        <taxon>Mariprofundales</taxon>
        <taxon>Mariprofundaceae</taxon>
        <taxon>Mariprofundus</taxon>
    </lineage>
</organism>
<name>Q0EX47_9PROT</name>
<accession>Q0EX47</accession>
<dbReference type="AlphaFoldDB" id="Q0EX47"/>
<dbReference type="EMBL" id="AATS01000016">
    <property type="protein sequence ID" value="EAU53827.1"/>
    <property type="molecule type" value="Genomic_DNA"/>
</dbReference>
<evidence type="ECO:0000313" key="1">
    <source>
        <dbReference type="EMBL" id="EAU53827.1"/>
    </source>
</evidence>
<evidence type="ECO:0000313" key="2">
    <source>
        <dbReference type="Proteomes" id="UP000005297"/>
    </source>
</evidence>
<dbReference type="SUPFAM" id="SSF52540">
    <property type="entry name" value="P-loop containing nucleoside triphosphate hydrolases"/>
    <property type="match status" value="1"/>
</dbReference>
<dbReference type="STRING" id="314344.AL013_08740"/>
<reference evidence="1 2" key="1">
    <citation type="submission" date="2006-09" db="EMBL/GenBank/DDBJ databases">
        <authorList>
            <person name="Emerson D."/>
            <person name="Ferriera S."/>
            <person name="Johnson J."/>
            <person name="Kravitz S."/>
            <person name="Halpern A."/>
            <person name="Remington K."/>
            <person name="Beeson K."/>
            <person name="Tran B."/>
            <person name="Rogers Y.-H."/>
            <person name="Friedman R."/>
            <person name="Venter J.C."/>
        </authorList>
    </citation>
    <scope>NUCLEOTIDE SEQUENCE [LARGE SCALE GENOMIC DNA]</scope>
    <source>
        <strain evidence="1 2">PV-1</strain>
    </source>
</reference>
<protein>
    <submittedName>
        <fullName evidence="1">Glucose-inhibited division protein A</fullName>
    </submittedName>
</protein>
<proteinExistence type="predicted"/>
<dbReference type="InParanoid" id="Q0EX47"/>
<comment type="caution">
    <text evidence="1">The sequence shown here is derived from an EMBL/GenBank/DDBJ whole genome shotgun (WGS) entry which is preliminary data.</text>
</comment>
<dbReference type="InterPro" id="IPR027417">
    <property type="entry name" value="P-loop_NTPase"/>
</dbReference>
<dbReference type="Proteomes" id="UP000005297">
    <property type="component" value="Unassembled WGS sequence"/>
</dbReference>